<evidence type="ECO:0000313" key="12">
    <source>
        <dbReference type="EMBL" id="CAF3807188.1"/>
    </source>
</evidence>
<dbReference type="Proteomes" id="UP000663866">
    <property type="component" value="Unassembled WGS sequence"/>
</dbReference>
<dbReference type="EMBL" id="CAJNRG010008014">
    <property type="protein sequence ID" value="CAF2100645.1"/>
    <property type="molecule type" value="Genomic_DNA"/>
</dbReference>
<dbReference type="EMBL" id="CAJOBH010000209">
    <property type="protein sequence ID" value="CAF3770920.1"/>
    <property type="molecule type" value="Genomic_DNA"/>
</dbReference>
<evidence type="ECO:0000313" key="6">
    <source>
        <dbReference type="EMBL" id="CAF2076261.1"/>
    </source>
</evidence>
<dbReference type="OrthoDB" id="425555at2759"/>
<dbReference type="PANTHER" id="PTHR16127">
    <property type="entry name" value="TAXILIN"/>
    <property type="match status" value="1"/>
</dbReference>
<feature type="region of interest" description="Disordered" evidence="3">
    <location>
        <begin position="80"/>
        <end position="110"/>
    </location>
</feature>
<evidence type="ECO:0000313" key="5">
    <source>
        <dbReference type="EMBL" id="CAF1656921.1"/>
    </source>
</evidence>
<evidence type="ECO:0000313" key="7">
    <source>
        <dbReference type="EMBL" id="CAF2080815.1"/>
    </source>
</evidence>
<dbReference type="EMBL" id="CAJOBI010000236">
    <property type="protein sequence ID" value="CAF3807188.1"/>
    <property type="molecule type" value="Genomic_DNA"/>
</dbReference>
<evidence type="ECO:0000313" key="9">
    <source>
        <dbReference type="EMBL" id="CAF3770920.1"/>
    </source>
</evidence>
<proteinExistence type="inferred from homology"/>
<dbReference type="InterPro" id="IPR026183">
    <property type="entry name" value="Taxilin_fam"/>
</dbReference>
<dbReference type="AlphaFoldDB" id="A0A819B8A0"/>
<feature type="coiled-coil region" evidence="2">
    <location>
        <begin position="349"/>
        <end position="432"/>
    </location>
</feature>
<evidence type="ECO:0000313" key="13">
    <source>
        <dbReference type="EMBL" id="CAF3894231.1"/>
    </source>
</evidence>
<gene>
    <name evidence="9" type="ORF">BYL167_LOCUS1392</name>
    <name evidence="4" type="ORF">CJN711_LOCUS3527</name>
    <name evidence="13" type="ORF">GIL414_LOCUS6209</name>
    <name evidence="5" type="ORF">KQP761_LOCUS31162</name>
    <name evidence="6" type="ORF">MBJ925_LOCUS17624</name>
    <name evidence="10" type="ORF">OVN521_LOCUS3021</name>
    <name evidence="12" type="ORF">SMN809_LOCUS1516</name>
    <name evidence="11" type="ORF">UXM345_LOCUS4418</name>
    <name evidence="7" type="ORF">WKI299_LOCUS16213</name>
    <name evidence="8" type="ORF">XDN619_LOCUS18615</name>
</gene>
<comment type="caution">
    <text evidence="11">The sequence shown here is derived from an EMBL/GenBank/DDBJ whole genome shotgun (WGS) entry which is preliminary data.</text>
</comment>
<evidence type="ECO:0000313" key="15">
    <source>
        <dbReference type="Proteomes" id="UP000663866"/>
    </source>
</evidence>
<name>A0A819B8A0_9BILA</name>
<dbReference type="Proteomes" id="UP000663887">
    <property type="component" value="Unassembled WGS sequence"/>
</dbReference>
<dbReference type="Proteomes" id="UP000663834">
    <property type="component" value="Unassembled WGS sequence"/>
</dbReference>
<evidence type="ECO:0000313" key="10">
    <source>
        <dbReference type="EMBL" id="CAF3785737.1"/>
    </source>
</evidence>
<evidence type="ECO:0000313" key="4">
    <source>
        <dbReference type="EMBL" id="CAF1025397.1"/>
    </source>
</evidence>
<accession>A0A819B8A0</accession>
<feature type="coiled-coil region" evidence="2">
    <location>
        <begin position="182"/>
        <end position="242"/>
    </location>
</feature>
<dbReference type="PANTHER" id="PTHR16127:SF13">
    <property type="entry name" value="GH01188P"/>
    <property type="match status" value="1"/>
</dbReference>
<keyword evidence="2" id="KW-0175">Coiled coil</keyword>
<dbReference type="Proteomes" id="UP000663842">
    <property type="component" value="Unassembled WGS sequence"/>
</dbReference>
<dbReference type="Proteomes" id="UP000681967">
    <property type="component" value="Unassembled WGS sequence"/>
</dbReference>
<evidence type="ECO:0000256" key="3">
    <source>
        <dbReference type="SAM" id="MobiDB-lite"/>
    </source>
</evidence>
<keyword evidence="15" id="KW-1185">Reference proteome</keyword>
<protein>
    <submittedName>
        <fullName evidence="11">Uncharacterized protein</fullName>
    </submittedName>
</protein>
<dbReference type="GO" id="GO:0019905">
    <property type="term" value="F:syntaxin binding"/>
    <property type="evidence" value="ECO:0007669"/>
    <property type="project" value="InterPro"/>
</dbReference>
<dbReference type="Proteomes" id="UP000663855">
    <property type="component" value="Unassembled WGS sequence"/>
</dbReference>
<dbReference type="EMBL" id="CAJOBG010000252">
    <property type="protein sequence ID" value="CAF3785737.1"/>
    <property type="molecule type" value="Genomic_DNA"/>
</dbReference>
<dbReference type="EMBL" id="CAJOBJ010001743">
    <property type="protein sequence ID" value="CAF3894231.1"/>
    <property type="molecule type" value="Genomic_DNA"/>
</dbReference>
<dbReference type="Pfam" id="PF09728">
    <property type="entry name" value="Taxilin"/>
    <property type="match status" value="1"/>
</dbReference>
<dbReference type="EMBL" id="CAJNRE010008825">
    <property type="protein sequence ID" value="CAF2076261.1"/>
    <property type="molecule type" value="Genomic_DNA"/>
</dbReference>
<dbReference type="Proteomes" id="UP000663824">
    <property type="component" value="Unassembled WGS sequence"/>
</dbReference>
<dbReference type="EMBL" id="CAJNOV010000501">
    <property type="protein sequence ID" value="CAF1025397.1"/>
    <property type="molecule type" value="Genomic_DNA"/>
</dbReference>
<organism evidence="11 14">
    <name type="scientific">Rotaria magnacalcarata</name>
    <dbReference type="NCBI Taxonomy" id="392030"/>
    <lineage>
        <taxon>Eukaryota</taxon>
        <taxon>Metazoa</taxon>
        <taxon>Spiralia</taxon>
        <taxon>Gnathifera</taxon>
        <taxon>Rotifera</taxon>
        <taxon>Eurotatoria</taxon>
        <taxon>Bdelloidea</taxon>
        <taxon>Philodinida</taxon>
        <taxon>Philodinidae</taxon>
        <taxon>Rotaria</taxon>
    </lineage>
</organism>
<feature type="compositionally biased region" description="Low complexity" evidence="3">
    <location>
        <begin position="84"/>
        <end position="101"/>
    </location>
</feature>
<dbReference type="Proteomes" id="UP000663856">
    <property type="component" value="Unassembled WGS sequence"/>
</dbReference>
<dbReference type="Proteomes" id="UP000676336">
    <property type="component" value="Unassembled WGS sequence"/>
</dbReference>
<evidence type="ECO:0000256" key="1">
    <source>
        <dbReference type="ARBA" id="ARBA00009550"/>
    </source>
</evidence>
<comment type="similarity">
    <text evidence="1">Belongs to the taxilin family.</text>
</comment>
<sequence>MTSNIESEINENASLNSNQMSTGEQLSQIIDSNNLLTTNEDTSIDKSLSTTAARTPGQTVIGAKLIEKLEKIAADSKENKKVNDNLSSMTNDDDSSSSNKNNDSEKHPSRQEVAQNLMKTLTDADPQKNVLILATKLAELQEQNRLTQAKINESDKRSIGLSRERDQILLENSRTSAAKTKLESLCRELHKHNQQIRDESTRRQQDDETKRQELAKKFQTTIDEITSQLSNYSTQSASLRERNLQLSEQLASVVKDYELRETEYEAVLKKKKTELRLAEGSLEKSHLLLNEQTELIKQERQVSEADRSVLYKKCEELTISELSLRSQLTIYVERHQEFENAIQQSSQMVTSCHKEIERMGNKVKSLEQEKNDFRQRWDTTEQNQRKSNEDMKLLEKEKRQLDIKVDKLDRLCRNLQQERLDLKATVKDLTKSSTNIPIVTKTENSAPDSVTVTSIFDNDKIVASDVLKSSETSINVHD</sequence>
<feature type="region of interest" description="Disordered" evidence="3">
    <location>
        <begin position="1"/>
        <end position="23"/>
    </location>
</feature>
<evidence type="ECO:0000313" key="11">
    <source>
        <dbReference type="EMBL" id="CAF3794201.1"/>
    </source>
</evidence>
<dbReference type="EMBL" id="CAJNOW010017374">
    <property type="protein sequence ID" value="CAF1656921.1"/>
    <property type="molecule type" value="Genomic_DNA"/>
</dbReference>
<evidence type="ECO:0000256" key="2">
    <source>
        <dbReference type="SAM" id="Coils"/>
    </source>
</evidence>
<dbReference type="EMBL" id="CAJOBF010000301">
    <property type="protein sequence ID" value="CAF3794201.1"/>
    <property type="molecule type" value="Genomic_DNA"/>
</dbReference>
<dbReference type="Proteomes" id="UP000681720">
    <property type="component" value="Unassembled WGS sequence"/>
</dbReference>
<reference evidence="11" key="1">
    <citation type="submission" date="2021-02" db="EMBL/GenBank/DDBJ databases">
        <authorList>
            <person name="Nowell W R."/>
        </authorList>
    </citation>
    <scope>NUCLEOTIDE SEQUENCE</scope>
</reference>
<evidence type="ECO:0000313" key="14">
    <source>
        <dbReference type="Proteomes" id="UP000663842"/>
    </source>
</evidence>
<dbReference type="EMBL" id="CAJNRF010006403">
    <property type="protein sequence ID" value="CAF2080815.1"/>
    <property type="molecule type" value="Genomic_DNA"/>
</dbReference>
<evidence type="ECO:0000313" key="8">
    <source>
        <dbReference type="EMBL" id="CAF2100645.1"/>
    </source>
</evidence>